<sequence length="145" mass="16097">MAWGQTQRHCHDGHQRRAYLKVPGTGAAPDNGWAGQNIKPDRKLSIAAVADEAGVSTATIHNRYPEIAEKVRQLLNKEGRRLKVAKGQELQAEKAKRKELNDENRVLRQKLAELVSRNAALEAELDHLRAIVEGGNISTFKSKTS</sequence>
<evidence type="ECO:0000256" key="1">
    <source>
        <dbReference type="SAM" id="Coils"/>
    </source>
</evidence>
<evidence type="ECO:0000313" key="3">
    <source>
        <dbReference type="Proteomes" id="UP000017842"/>
    </source>
</evidence>
<gene>
    <name evidence="2" type="ORF">MGMO_15c00520</name>
</gene>
<dbReference type="RefSeq" id="WP_023493455.1">
    <property type="nucleotide sequence ID" value="NZ_AYLO01000015.1"/>
</dbReference>
<organism evidence="2 3">
    <name type="scientific">Methyloglobulus morosus KoM1</name>
    <dbReference type="NCBI Taxonomy" id="1116472"/>
    <lineage>
        <taxon>Bacteria</taxon>
        <taxon>Pseudomonadati</taxon>
        <taxon>Pseudomonadota</taxon>
        <taxon>Gammaproteobacteria</taxon>
        <taxon>Methylococcales</taxon>
        <taxon>Methylococcaceae</taxon>
        <taxon>Methyloglobulus</taxon>
    </lineage>
</organism>
<keyword evidence="1" id="KW-0175">Coiled coil</keyword>
<dbReference type="Proteomes" id="UP000017842">
    <property type="component" value="Unassembled WGS sequence"/>
</dbReference>
<dbReference type="STRING" id="1116472.MGMO_15c00520"/>
<accession>V5E251</accession>
<dbReference type="AlphaFoldDB" id="V5E251"/>
<dbReference type="eggNOG" id="ENOG5033G2I">
    <property type="taxonomic scope" value="Bacteria"/>
</dbReference>
<protein>
    <submittedName>
        <fullName evidence="2">Uncharacterized protein</fullName>
    </submittedName>
</protein>
<name>V5E251_9GAMM</name>
<reference evidence="2 3" key="1">
    <citation type="journal article" date="2013" name="Genome Announc.">
        <title>Draft Genome Sequence of the Methanotrophic Gammaproteobacterium Methyloglobulus morosus DSM 22980 Strain KoM1.</title>
        <authorList>
            <person name="Poehlein A."/>
            <person name="Deutzmann J.S."/>
            <person name="Daniel R."/>
            <person name="Simeonova D.D."/>
        </authorList>
    </citation>
    <scope>NUCLEOTIDE SEQUENCE [LARGE SCALE GENOMIC DNA]</scope>
    <source>
        <strain evidence="2 3">KoM1</strain>
    </source>
</reference>
<feature type="coiled-coil region" evidence="1">
    <location>
        <begin position="83"/>
        <end position="131"/>
    </location>
</feature>
<keyword evidence="3" id="KW-1185">Reference proteome</keyword>
<dbReference type="EMBL" id="AYLO01000015">
    <property type="protein sequence ID" value="ESS73631.1"/>
    <property type="molecule type" value="Genomic_DNA"/>
</dbReference>
<comment type="caution">
    <text evidence="2">The sequence shown here is derived from an EMBL/GenBank/DDBJ whole genome shotgun (WGS) entry which is preliminary data.</text>
</comment>
<evidence type="ECO:0000313" key="2">
    <source>
        <dbReference type="EMBL" id="ESS73631.1"/>
    </source>
</evidence>
<dbReference type="OrthoDB" id="5615794at2"/>
<proteinExistence type="predicted"/>